<dbReference type="Proteomes" id="UP000034932">
    <property type="component" value="Unassembled WGS sequence"/>
</dbReference>
<dbReference type="GO" id="GO:0003684">
    <property type="term" value="F:damaged DNA binding"/>
    <property type="evidence" value="ECO:0007669"/>
    <property type="project" value="InterPro"/>
</dbReference>
<dbReference type="PANTHER" id="PTHR22993">
    <property type="entry name" value="FORMAMIDOPYRIMIDINE-DNA GLYCOSYLASE"/>
    <property type="match status" value="1"/>
</dbReference>
<evidence type="ECO:0000259" key="18">
    <source>
        <dbReference type="PROSITE" id="PS51068"/>
    </source>
</evidence>
<dbReference type="GO" id="GO:0008270">
    <property type="term" value="F:zinc ion binding"/>
    <property type="evidence" value="ECO:0007669"/>
    <property type="project" value="UniProtKB-KW"/>
</dbReference>
<evidence type="ECO:0000256" key="8">
    <source>
        <dbReference type="ARBA" id="ARBA00022801"/>
    </source>
</evidence>
<evidence type="ECO:0000256" key="6">
    <source>
        <dbReference type="ARBA" id="ARBA00022763"/>
    </source>
</evidence>
<feature type="domain" description="FPG-type" evidence="17">
    <location>
        <begin position="259"/>
        <end position="294"/>
    </location>
</feature>
<evidence type="ECO:0000256" key="14">
    <source>
        <dbReference type="ARBA" id="ARBA00023295"/>
    </source>
</evidence>
<evidence type="ECO:0000313" key="20">
    <source>
        <dbReference type="Proteomes" id="UP000034932"/>
    </source>
</evidence>
<keyword evidence="7 16" id="KW-0863">Zinc-finger</keyword>
<keyword evidence="6" id="KW-0227">DNA damage</keyword>
<reference evidence="19 20" key="1">
    <citation type="journal article" date="2015" name="Nature">
        <title>rRNA introns, odd ribosomes, and small enigmatic genomes across a large radiation of phyla.</title>
        <authorList>
            <person name="Brown C.T."/>
            <person name="Hug L.A."/>
            <person name="Thomas B.C."/>
            <person name="Sharon I."/>
            <person name="Castelle C.J."/>
            <person name="Singh A."/>
            <person name="Wilkins M.J."/>
            <person name="Williams K.H."/>
            <person name="Banfield J.F."/>
        </authorList>
    </citation>
    <scope>NUCLEOTIDE SEQUENCE [LARGE SCALE GENOMIC DNA]</scope>
</reference>
<evidence type="ECO:0000256" key="3">
    <source>
        <dbReference type="ARBA" id="ARBA00009409"/>
    </source>
</evidence>
<evidence type="ECO:0000256" key="2">
    <source>
        <dbReference type="ARBA" id="ARBA00001947"/>
    </source>
</evidence>
<comment type="cofactor">
    <cofactor evidence="2">
        <name>Zn(2+)</name>
        <dbReference type="ChEBI" id="CHEBI:29105"/>
    </cofactor>
</comment>
<organism evidence="19 20">
    <name type="scientific">Candidatus Woesebacteria bacterium GW2011_GWB1_39_10b</name>
    <dbReference type="NCBI Taxonomy" id="1618573"/>
    <lineage>
        <taxon>Bacteria</taxon>
        <taxon>Candidatus Woeseibacteriota</taxon>
    </lineage>
</organism>
<comment type="similarity">
    <text evidence="3">Belongs to the FPG family.</text>
</comment>
<evidence type="ECO:0000256" key="15">
    <source>
        <dbReference type="ARBA" id="ARBA00044632"/>
    </source>
</evidence>
<proteinExistence type="inferred from homology"/>
<dbReference type="PROSITE" id="PS51066">
    <property type="entry name" value="ZF_FPG_2"/>
    <property type="match status" value="1"/>
</dbReference>
<keyword evidence="8" id="KW-0378">Hydrolase</keyword>
<comment type="caution">
    <text evidence="19">The sequence shown here is derived from an EMBL/GenBank/DDBJ whole genome shotgun (WGS) entry which is preliminary data.</text>
</comment>
<dbReference type="InterPro" id="IPR012319">
    <property type="entry name" value="FPG_cat"/>
</dbReference>
<dbReference type="PANTHER" id="PTHR22993:SF9">
    <property type="entry name" value="FORMAMIDOPYRIMIDINE-DNA GLYCOSYLASE"/>
    <property type="match status" value="1"/>
</dbReference>
<dbReference type="NCBIfam" id="TIGR00577">
    <property type="entry name" value="fpg"/>
    <property type="match status" value="1"/>
</dbReference>
<dbReference type="InterPro" id="IPR000214">
    <property type="entry name" value="Znf_DNA_glyclase/AP_lyase"/>
</dbReference>
<feature type="domain" description="Formamidopyrimidine-DNA glycosylase catalytic" evidence="18">
    <location>
        <begin position="2"/>
        <end position="127"/>
    </location>
</feature>
<dbReference type="SUPFAM" id="SSF46946">
    <property type="entry name" value="S13-like H2TH domain"/>
    <property type="match status" value="1"/>
</dbReference>
<evidence type="ECO:0000256" key="9">
    <source>
        <dbReference type="ARBA" id="ARBA00022833"/>
    </source>
</evidence>
<dbReference type="InterPro" id="IPR015886">
    <property type="entry name" value="H2TH_FPG"/>
</dbReference>
<dbReference type="FunFam" id="1.10.8.50:FF:000003">
    <property type="entry name" value="Formamidopyrimidine-DNA glycosylase"/>
    <property type="match status" value="1"/>
</dbReference>
<dbReference type="Gene3D" id="3.20.190.10">
    <property type="entry name" value="MutM-like, N-terminal"/>
    <property type="match status" value="1"/>
</dbReference>
<keyword evidence="9" id="KW-0862">Zinc</keyword>
<dbReference type="GO" id="GO:0006284">
    <property type="term" value="P:base-excision repair"/>
    <property type="evidence" value="ECO:0007669"/>
    <property type="project" value="InterPro"/>
</dbReference>
<dbReference type="SUPFAM" id="SSF57716">
    <property type="entry name" value="Glucocorticoid receptor-like (DNA-binding domain)"/>
    <property type="match status" value="1"/>
</dbReference>
<evidence type="ECO:0000256" key="10">
    <source>
        <dbReference type="ARBA" id="ARBA00023125"/>
    </source>
</evidence>
<dbReference type="InterPro" id="IPR020629">
    <property type="entry name" value="FPG_Glyclase"/>
</dbReference>
<keyword evidence="14" id="KW-0326">Glycosidase</keyword>
<protein>
    <submittedName>
        <fullName evidence="19">Formamidopyrimidine/5-formyluracil/ 5-hydroxymethyluracil DNA glycosylase</fullName>
    </submittedName>
</protein>
<comment type="subunit">
    <text evidence="4">Monomer.</text>
</comment>
<comment type="catalytic activity">
    <reaction evidence="15">
        <text>2'-deoxyribonucleotide-(2'-deoxyribose 5'-phosphate)-2'-deoxyribonucleotide-DNA = a 3'-end 2'-deoxyribonucleotide-(2,3-dehydro-2,3-deoxyribose 5'-phosphate)-DNA + a 5'-end 5'-phospho-2'-deoxyribonucleoside-DNA + H(+)</text>
        <dbReference type="Rhea" id="RHEA:66592"/>
        <dbReference type="Rhea" id="RHEA-COMP:13180"/>
        <dbReference type="Rhea" id="RHEA-COMP:16897"/>
        <dbReference type="Rhea" id="RHEA-COMP:17067"/>
        <dbReference type="ChEBI" id="CHEBI:15378"/>
        <dbReference type="ChEBI" id="CHEBI:136412"/>
        <dbReference type="ChEBI" id="CHEBI:157695"/>
        <dbReference type="ChEBI" id="CHEBI:167181"/>
        <dbReference type="EC" id="4.2.99.18"/>
    </reaction>
</comment>
<dbReference type="STRING" id="1618573.UT19_C0017G0010"/>
<sequence length="295" mass="32700">MPELPEVETIRLQLEKYLKGHKIENVQINAPKIFSGEENKVLGTGILGIRRFAKVLVIDLSNGFSIVIHIKLTGQLIYRGPNLPHSVQSSAGLSKKVVGGVPGKHTHVIFKLDRGGMLYYNDVRKFGWIRLVESKQVTSDKFIGKLGPEPQVAQGSAGRSPLTLEMFRSILSKSSRPIKILLMDQSKISGVGNIYANDALWLAKISPRIPAKELNNEAIEQLYEAIHKVLKAGLKYGGASELAFVTPDGSEGKYQDHTLVYGREGEPCERCHKAEIQKFFLSGRGTYFCPNCQKN</sequence>
<evidence type="ECO:0000256" key="12">
    <source>
        <dbReference type="ARBA" id="ARBA00023239"/>
    </source>
</evidence>
<gene>
    <name evidence="19" type="ORF">UT19_C0017G0010</name>
</gene>
<accession>A0A0G0LMS6</accession>
<evidence type="ECO:0000256" key="5">
    <source>
        <dbReference type="ARBA" id="ARBA00022723"/>
    </source>
</evidence>
<evidence type="ECO:0000256" key="13">
    <source>
        <dbReference type="ARBA" id="ARBA00023268"/>
    </source>
</evidence>
<dbReference type="SMART" id="SM01232">
    <property type="entry name" value="H2TH"/>
    <property type="match status" value="1"/>
</dbReference>
<dbReference type="InterPro" id="IPR010663">
    <property type="entry name" value="Znf_FPG/IleRS"/>
</dbReference>
<dbReference type="Pfam" id="PF06827">
    <property type="entry name" value="zf-FPG_IleRS"/>
    <property type="match status" value="1"/>
</dbReference>
<evidence type="ECO:0000256" key="4">
    <source>
        <dbReference type="ARBA" id="ARBA00011245"/>
    </source>
</evidence>
<comment type="catalytic activity">
    <reaction evidence="1">
        <text>Hydrolysis of DNA containing ring-opened 7-methylguanine residues, releasing 2,6-diamino-4-hydroxy-5-(N-methyl)formamidopyrimidine.</text>
        <dbReference type="EC" id="3.2.2.23"/>
    </reaction>
</comment>
<dbReference type="Gene3D" id="1.10.8.50">
    <property type="match status" value="1"/>
</dbReference>
<keyword evidence="12" id="KW-0456">Lyase</keyword>
<evidence type="ECO:0000259" key="17">
    <source>
        <dbReference type="PROSITE" id="PS51066"/>
    </source>
</evidence>
<dbReference type="Pfam" id="PF01149">
    <property type="entry name" value="Fapy_DNA_glyco"/>
    <property type="match status" value="1"/>
</dbReference>
<dbReference type="NCBIfam" id="NF002211">
    <property type="entry name" value="PRK01103.1"/>
    <property type="match status" value="1"/>
</dbReference>
<evidence type="ECO:0000256" key="1">
    <source>
        <dbReference type="ARBA" id="ARBA00001668"/>
    </source>
</evidence>
<dbReference type="PATRIC" id="fig|1618573.3.peg.920"/>
<keyword evidence="5" id="KW-0479">Metal-binding</keyword>
<dbReference type="PROSITE" id="PS51068">
    <property type="entry name" value="FPG_CAT"/>
    <property type="match status" value="1"/>
</dbReference>
<dbReference type="GO" id="GO:0034039">
    <property type="term" value="F:8-oxo-7,8-dihydroguanine DNA N-glycosylase activity"/>
    <property type="evidence" value="ECO:0007669"/>
    <property type="project" value="TreeGrafter"/>
</dbReference>
<name>A0A0G0LMS6_9BACT</name>
<dbReference type="InterPro" id="IPR010979">
    <property type="entry name" value="Ribosomal_uS13-like_H2TH"/>
</dbReference>
<keyword evidence="13" id="KW-0511">Multifunctional enzyme</keyword>
<keyword evidence="10" id="KW-0238">DNA-binding</keyword>
<evidence type="ECO:0000313" key="19">
    <source>
        <dbReference type="EMBL" id="KKQ93153.1"/>
    </source>
</evidence>
<dbReference type="EMBL" id="LBVW01000017">
    <property type="protein sequence ID" value="KKQ93153.1"/>
    <property type="molecule type" value="Genomic_DNA"/>
</dbReference>
<keyword evidence="11" id="KW-0234">DNA repair</keyword>
<evidence type="ECO:0000256" key="7">
    <source>
        <dbReference type="ARBA" id="ARBA00022771"/>
    </source>
</evidence>
<dbReference type="Pfam" id="PF06831">
    <property type="entry name" value="H2TH"/>
    <property type="match status" value="1"/>
</dbReference>
<evidence type="ECO:0000256" key="11">
    <source>
        <dbReference type="ARBA" id="ARBA00023204"/>
    </source>
</evidence>
<dbReference type="AlphaFoldDB" id="A0A0G0LMS6"/>
<dbReference type="SUPFAM" id="SSF81624">
    <property type="entry name" value="N-terminal domain of MutM-like DNA repair proteins"/>
    <property type="match status" value="1"/>
</dbReference>
<dbReference type="CDD" id="cd08966">
    <property type="entry name" value="EcFpg-like_N"/>
    <property type="match status" value="1"/>
</dbReference>
<dbReference type="SMART" id="SM00898">
    <property type="entry name" value="Fapy_DNA_glyco"/>
    <property type="match status" value="1"/>
</dbReference>
<evidence type="ECO:0000256" key="16">
    <source>
        <dbReference type="PROSITE-ProRule" id="PRU00391"/>
    </source>
</evidence>
<dbReference type="GO" id="GO:0140078">
    <property type="term" value="F:class I DNA-(apurinic or apyrimidinic site) endonuclease activity"/>
    <property type="evidence" value="ECO:0007669"/>
    <property type="project" value="UniProtKB-EC"/>
</dbReference>
<dbReference type="InterPro" id="IPR035937">
    <property type="entry name" value="FPG_N"/>
</dbReference>